<proteinExistence type="predicted"/>
<keyword evidence="3" id="KW-1185">Reference proteome</keyword>
<dbReference type="SMART" id="SM00552">
    <property type="entry name" value="ADEAMc"/>
    <property type="match status" value="1"/>
</dbReference>
<organism evidence="3 4">
    <name type="scientific">Solanum pennellii</name>
    <name type="common">Tomato</name>
    <name type="synonym">Lycopersicon pennellii</name>
    <dbReference type="NCBI Taxonomy" id="28526"/>
    <lineage>
        <taxon>Eukaryota</taxon>
        <taxon>Viridiplantae</taxon>
        <taxon>Streptophyta</taxon>
        <taxon>Embryophyta</taxon>
        <taxon>Tracheophyta</taxon>
        <taxon>Spermatophyta</taxon>
        <taxon>Magnoliopsida</taxon>
        <taxon>eudicotyledons</taxon>
        <taxon>Gunneridae</taxon>
        <taxon>Pentapetalae</taxon>
        <taxon>asterids</taxon>
        <taxon>lamiids</taxon>
        <taxon>Solanales</taxon>
        <taxon>Solanaceae</taxon>
        <taxon>Solanoideae</taxon>
        <taxon>Solaneae</taxon>
        <taxon>Solanum</taxon>
        <taxon>Solanum subgen. Lycopersicon</taxon>
    </lineage>
</organism>
<dbReference type="InterPro" id="IPR002466">
    <property type="entry name" value="A_deamin"/>
</dbReference>
<feature type="domain" description="A to I editase" evidence="2">
    <location>
        <begin position="64"/>
        <end position="429"/>
    </location>
</feature>
<dbReference type="RefSeq" id="XP_015074887.1">
    <property type="nucleotide sequence ID" value="XM_015219401.2"/>
</dbReference>
<sequence length="434" mass="47425">METAGETAQAPSPAPGKQWGEKVSEAVLSVYRRLPKKGKPQGREVTVLAAFLVSSPSQELKVISLGTGTKCIGRSRRSSNGDVVNDSHAEIIARRALLRYLYSEIQDVYNSHAHSNGSVLRDDVDNFMIHLESDGLGTKKLKMKRGWQLHLYISQLPCSFFAGGVASPGSELALLHDSPAKNGDMMCSSMQLSYSKGDSLGYTAMNDGSFPIPLGTVMRKPGRGDTTLSVSCSDKIARWNVVGVQGALLSYFLEPIYISSVTIGQSHIASKTSIIEDEVMRATYERILPLSNKLMDPFQVNKPLVFVAPIPPEEFQHSETALTTLTCGYSICWNNSGLHEVILGTTGRKQGTSAKGAMSPSTESSLCKKRLSESFLSLSCNCLGEHAFVGNSYRELKDKSQEYNVASETFKGSSNFKNWFLKPQDFEAFSFMAP</sequence>
<evidence type="ECO:0000256" key="1">
    <source>
        <dbReference type="SAM" id="MobiDB-lite"/>
    </source>
</evidence>
<dbReference type="Proteomes" id="UP000694930">
    <property type="component" value="Chromosome 5"/>
</dbReference>
<evidence type="ECO:0000313" key="3">
    <source>
        <dbReference type="Proteomes" id="UP000694930"/>
    </source>
</evidence>
<reference evidence="3" key="1">
    <citation type="journal article" date="2014" name="Nat. Genet.">
        <title>The genome of the stress-tolerant wild tomato species Solanum pennellii.</title>
        <authorList>
            <person name="Bolger A."/>
            <person name="Scossa F."/>
            <person name="Bolger M.E."/>
            <person name="Lanz C."/>
            <person name="Maumus F."/>
            <person name="Tohge T."/>
            <person name="Quesneville H."/>
            <person name="Alseekh S."/>
            <person name="Sorensen I."/>
            <person name="Lichtenstein G."/>
            <person name="Fich E.A."/>
            <person name="Conte M."/>
            <person name="Keller H."/>
            <person name="Schneeberger K."/>
            <person name="Schwacke R."/>
            <person name="Ofner I."/>
            <person name="Vrebalov J."/>
            <person name="Xu Y."/>
            <person name="Osorio S."/>
            <person name="Aflitos S.A."/>
            <person name="Schijlen E."/>
            <person name="Jimenez-Gomez J.M."/>
            <person name="Ryngajllo M."/>
            <person name="Kimura S."/>
            <person name="Kumar R."/>
            <person name="Koenig D."/>
            <person name="Headland L.R."/>
            <person name="Maloof J.N."/>
            <person name="Sinha N."/>
            <person name="van Ham R.C."/>
            <person name="Lankhorst R.K."/>
            <person name="Mao L."/>
            <person name="Vogel A."/>
            <person name="Arsova B."/>
            <person name="Panstruga R."/>
            <person name="Fei Z."/>
            <person name="Rose J.K."/>
            <person name="Zamir D."/>
            <person name="Carrari F."/>
            <person name="Giovannoni J.J."/>
            <person name="Weigel D."/>
            <person name="Usadel B."/>
            <person name="Fernie A.R."/>
        </authorList>
    </citation>
    <scope>NUCLEOTIDE SEQUENCE [LARGE SCALE GENOMIC DNA]</scope>
</reference>
<feature type="region of interest" description="Disordered" evidence="1">
    <location>
        <begin position="1"/>
        <end position="20"/>
    </location>
</feature>
<dbReference type="GeneID" id="107018821"/>
<dbReference type="PANTHER" id="PTHR10910">
    <property type="entry name" value="EUKARYOTE SPECIFIC DSRNA BINDING PROTEIN"/>
    <property type="match status" value="1"/>
</dbReference>
<accession>A0ABM1GRL5</accession>
<evidence type="ECO:0000313" key="6">
    <source>
        <dbReference type="RefSeq" id="XP_027772712.1"/>
    </source>
</evidence>
<dbReference type="PANTHER" id="PTHR10910:SF62">
    <property type="entry name" value="AT07585P-RELATED"/>
    <property type="match status" value="1"/>
</dbReference>
<evidence type="ECO:0000313" key="4">
    <source>
        <dbReference type="RefSeq" id="XP_015074887.1"/>
    </source>
</evidence>
<protein>
    <submittedName>
        <fullName evidence="4 5">tRNA-specific adenosine deaminase TAD1 isoform X1</fullName>
    </submittedName>
</protein>
<name>A0ABM1GRL5_SOLPN</name>
<dbReference type="PROSITE" id="PS50141">
    <property type="entry name" value="A_DEAMIN_EDITASE"/>
    <property type="match status" value="1"/>
</dbReference>
<evidence type="ECO:0000313" key="5">
    <source>
        <dbReference type="RefSeq" id="XP_015074888.1"/>
    </source>
</evidence>
<gene>
    <name evidence="4 5 6" type="primary">LOC107018821</name>
</gene>
<dbReference type="RefSeq" id="XP_015074888.1">
    <property type="nucleotide sequence ID" value="XM_015219402.2"/>
</dbReference>
<dbReference type="Pfam" id="PF02137">
    <property type="entry name" value="A_deamin"/>
    <property type="match status" value="1"/>
</dbReference>
<dbReference type="RefSeq" id="XP_027772712.1">
    <property type="nucleotide sequence ID" value="XM_027916911.1"/>
</dbReference>
<reference evidence="4 5" key="2">
    <citation type="submission" date="2025-05" db="UniProtKB">
        <authorList>
            <consortium name="RefSeq"/>
        </authorList>
    </citation>
    <scope>IDENTIFICATION</scope>
</reference>
<evidence type="ECO:0000259" key="2">
    <source>
        <dbReference type="PROSITE" id="PS50141"/>
    </source>
</evidence>